<sequence>MHNDQPTEVESRTRTTSTYAERNLLEDKIFSGDQQHEPIQGVEKDKISTNANQIDPDLIADRRLGVKDRLQGGVRQRVVKEVTQHVGTRCASSTKPQKFVP</sequence>
<evidence type="ECO:0000313" key="2">
    <source>
        <dbReference type="EMBL" id="CEG39451.1"/>
    </source>
</evidence>
<dbReference type="EMBL" id="CCYD01000428">
    <property type="protein sequence ID" value="CEG39451.1"/>
    <property type="molecule type" value="Genomic_DNA"/>
</dbReference>
<feature type="region of interest" description="Disordered" evidence="1">
    <location>
        <begin position="1"/>
        <end position="20"/>
    </location>
</feature>
<keyword evidence="3" id="KW-1185">Reference proteome</keyword>
<dbReference type="AlphaFoldDB" id="A0A0N7L4S0"/>
<dbReference type="GeneID" id="36404752"/>
<feature type="compositionally biased region" description="Basic and acidic residues" evidence="1">
    <location>
        <begin position="1"/>
        <end position="13"/>
    </location>
</feature>
<accession>A0A0N7L4S0</accession>
<evidence type="ECO:0000313" key="3">
    <source>
        <dbReference type="Proteomes" id="UP000054928"/>
    </source>
</evidence>
<name>A0A0N7L4S0_PLAHL</name>
<reference evidence="3" key="1">
    <citation type="submission" date="2014-09" db="EMBL/GenBank/DDBJ databases">
        <authorList>
            <person name="Sharma Rahul"/>
            <person name="Thines Marco"/>
        </authorList>
    </citation>
    <scope>NUCLEOTIDE SEQUENCE [LARGE SCALE GENOMIC DNA]</scope>
</reference>
<protein>
    <submittedName>
        <fullName evidence="2">Uncharacterized protein</fullName>
    </submittedName>
</protein>
<proteinExistence type="predicted"/>
<organism evidence="2 3">
    <name type="scientific">Plasmopara halstedii</name>
    <name type="common">Downy mildew of sunflower</name>
    <dbReference type="NCBI Taxonomy" id="4781"/>
    <lineage>
        <taxon>Eukaryota</taxon>
        <taxon>Sar</taxon>
        <taxon>Stramenopiles</taxon>
        <taxon>Oomycota</taxon>
        <taxon>Peronosporomycetes</taxon>
        <taxon>Peronosporales</taxon>
        <taxon>Peronosporaceae</taxon>
        <taxon>Plasmopara</taxon>
    </lineage>
</organism>
<dbReference type="RefSeq" id="XP_024575820.1">
    <property type="nucleotide sequence ID" value="XM_024724999.1"/>
</dbReference>
<dbReference type="Proteomes" id="UP000054928">
    <property type="component" value="Unassembled WGS sequence"/>
</dbReference>
<evidence type="ECO:0000256" key="1">
    <source>
        <dbReference type="SAM" id="MobiDB-lite"/>
    </source>
</evidence>